<sequence>MRQVLSQENYHGDAALGVDTDAASPKHSPYSNSHGISSYENETAGYFDIPRHSGHSATSGRSSPLSLHLQHSPAARSAALAALQYLPVPVLVLSSSKTVVLANEALGRLLGIDMRTMEDDGTGIISITDLLRGRRVSELGIEILQHGSPIWISWEDFLDSLGGEPSSDAAIDTSDDTPKIPDRGDMTPKQGQDLQSDSSSKMAQLSSSNLTSTIVVDTSVDVIITSHRDPSATKNKSTVSPLQANMIISGWSDEDDKYFTLTFTSASSGSTEAQTSSRAVAKSFTSAVKPYGPSSSTSSSRRSLMASSMSPAQSSATSPITRTPTWPPNAPPSAIANHASHSIFSKASKMKDAILNAMNMPAYAMWKDQSFGIPNKAFCSLLPDTGTSTPGDQREFLSCFKVWTEDFKQELTVDEFPIMQLCRTQARLESKRYGMKHPKTNSRLIYDIHGEPIHDEVTGEFLGGIVIFTDVTKYTKRIAAQLEENEKQFEYICNLIPIMVWRTTPDGEHDWFSQRWYDYTGLTEEQSLGKGWKLPFHEDDIPITGKRWAHSLATGEEYITEYRCQRYDGEWRWMLGRAVPFCDDQGTIVKWFGTCADIHELVEARQAAKDTREQLQRVIEHARITLWAVNKDRKLGLLEGSLASLVKREDETHVPEDFVGQDIHELFGKTPLWNPMEKILDGRSKEELIEMHVEEKDCWYRSRMLPLYAKSRNGGIEGEEFIDGMIAVSMDVTELRQREQELHEQESANSKLLANEAAAKEASKMKSQFLANMSHEIRTPIAGVIGMSELLLDTSLDEEQRECADNIQRSANGLLTVINDILDFSKVESGRLDIEEVQFSLSVAIRDVNKMIEFGAQRKGLDFENFIQPEIEQDFKVMGDPGRLRQIIQNLLTNSLKFTTEGYIKLTVFIIGETSDTFKVQFEVEDTGIGIEEEVRKKLFRPFSQADSSTARRFGGTGLGLTISKNLVELMHGEIELESKLGAGTKARFWLPFKKVLDHTEGSPLVEISSIPGRLQSEASISHSIGEGGSPPATPLLRSVGLRGAHSPSASRVVTAPQSTSGIPEDYMSMSRDERAETHILVVEDNQINQQIALKTIKKLGFSVNAVWNGKEALDYLLEEPTAKRPRPNVILMDVQMPIMDGYRATHTIRTQQPFKESVRDIPIVAMTASAIQGDREKCQKAGMDDYLAKPVKSIILEKMLLKWLIEGRNKQQEASRQESISVNSDYSLEVAPHEHHAKDSSTAGSNSTEVPHGLTTKTTTPTTSKIPETALEPPPLPAAIASQMPRHKSPQPATVAPTSQPSTSKQPSPNPKTQMPHSPKLMTSQDLSSRLSRVQYDSHKTISSSSENDNQRELRRLQTEEKASSLRDDKMLNLAQNPRSHHFDVSEKEKTEHRDGTYGWGSHPLTSGNLGKFHQQQQRDDIADGEAKRSDKSRSRSFGDGAVGTGDGGRGTPRPGMEDTRRFKSERVFGSGGQT</sequence>
<dbReference type="SMART" id="SM00388">
    <property type="entry name" value="HisKA"/>
    <property type="match status" value="1"/>
</dbReference>
<dbReference type="GO" id="GO:0005886">
    <property type="term" value="C:plasma membrane"/>
    <property type="evidence" value="ECO:0007669"/>
    <property type="project" value="TreeGrafter"/>
</dbReference>
<evidence type="ECO:0000256" key="8">
    <source>
        <dbReference type="SAM" id="MobiDB-lite"/>
    </source>
</evidence>
<feature type="compositionally biased region" description="Basic and acidic residues" evidence="8">
    <location>
        <begin position="1350"/>
        <end position="1372"/>
    </location>
</feature>
<accession>A0A9P4NGS4</accession>
<feature type="domain" description="Response regulatory" evidence="10">
    <location>
        <begin position="1079"/>
        <end position="1205"/>
    </location>
</feature>
<dbReference type="InterPro" id="IPR000700">
    <property type="entry name" value="PAS-assoc_C"/>
</dbReference>
<evidence type="ECO:0000256" key="3">
    <source>
        <dbReference type="ARBA" id="ARBA00022553"/>
    </source>
</evidence>
<dbReference type="SMART" id="SM00091">
    <property type="entry name" value="PAS"/>
    <property type="match status" value="2"/>
</dbReference>
<keyword evidence="3 6" id="KW-0597">Phosphoprotein</keyword>
<reference evidence="12" key="1">
    <citation type="journal article" date="2020" name="Stud. Mycol.">
        <title>101 Dothideomycetes genomes: a test case for predicting lifestyles and emergence of pathogens.</title>
        <authorList>
            <person name="Haridas S."/>
            <person name="Albert R."/>
            <person name="Binder M."/>
            <person name="Bloem J."/>
            <person name="Labutti K."/>
            <person name="Salamov A."/>
            <person name="Andreopoulos B."/>
            <person name="Baker S."/>
            <person name="Barry K."/>
            <person name="Bills G."/>
            <person name="Bluhm B."/>
            <person name="Cannon C."/>
            <person name="Castanera R."/>
            <person name="Culley D."/>
            <person name="Daum C."/>
            <person name="Ezra D."/>
            <person name="Gonzalez J."/>
            <person name="Henrissat B."/>
            <person name="Kuo A."/>
            <person name="Liang C."/>
            <person name="Lipzen A."/>
            <person name="Lutzoni F."/>
            <person name="Magnuson J."/>
            <person name="Mondo S."/>
            <person name="Nolan M."/>
            <person name="Ohm R."/>
            <person name="Pangilinan J."/>
            <person name="Park H.-J."/>
            <person name="Ramirez L."/>
            <person name="Alfaro M."/>
            <person name="Sun H."/>
            <person name="Tritt A."/>
            <person name="Yoshinaga Y."/>
            <person name="Zwiers L.-H."/>
            <person name="Turgeon B."/>
            <person name="Goodwin S."/>
            <person name="Spatafora J."/>
            <person name="Crous P."/>
            <person name="Grigoriev I."/>
        </authorList>
    </citation>
    <scope>NUCLEOTIDE SEQUENCE</scope>
    <source>
        <strain evidence="12">CBS 130266</strain>
    </source>
</reference>
<dbReference type="InterPro" id="IPR036097">
    <property type="entry name" value="HisK_dim/P_sf"/>
</dbReference>
<dbReference type="InterPro" id="IPR013655">
    <property type="entry name" value="PAS_fold_3"/>
</dbReference>
<dbReference type="Gene3D" id="3.30.450.20">
    <property type="entry name" value="PAS domain"/>
    <property type="match status" value="2"/>
</dbReference>
<evidence type="ECO:0000256" key="6">
    <source>
        <dbReference type="PROSITE-ProRule" id="PRU00169"/>
    </source>
</evidence>
<dbReference type="Pfam" id="PF00512">
    <property type="entry name" value="HisKA"/>
    <property type="match status" value="1"/>
</dbReference>
<evidence type="ECO:0000256" key="5">
    <source>
        <dbReference type="ARBA" id="ARBA00022777"/>
    </source>
</evidence>
<feature type="compositionally biased region" description="Low complexity" evidence="8">
    <location>
        <begin position="293"/>
        <end position="319"/>
    </location>
</feature>
<dbReference type="CDD" id="cd16922">
    <property type="entry name" value="HATPase_EvgS-ArcB-TorS-like"/>
    <property type="match status" value="1"/>
</dbReference>
<dbReference type="Pfam" id="PF02518">
    <property type="entry name" value="HATPase_c"/>
    <property type="match status" value="1"/>
</dbReference>
<feature type="compositionally biased region" description="Low complexity" evidence="8">
    <location>
        <begin position="1298"/>
        <end position="1314"/>
    </location>
</feature>
<dbReference type="CDD" id="cd00130">
    <property type="entry name" value="PAS"/>
    <property type="match status" value="1"/>
</dbReference>
<evidence type="ECO:0000256" key="1">
    <source>
        <dbReference type="ARBA" id="ARBA00000085"/>
    </source>
</evidence>
<dbReference type="PROSITE" id="PS50113">
    <property type="entry name" value="PAC"/>
    <property type="match status" value="1"/>
</dbReference>
<dbReference type="PANTHER" id="PTHR43047">
    <property type="entry name" value="TWO-COMPONENT HISTIDINE PROTEIN KINASE"/>
    <property type="match status" value="1"/>
</dbReference>
<dbReference type="SUPFAM" id="SSF47384">
    <property type="entry name" value="Homodimeric domain of signal transducing histidine kinase"/>
    <property type="match status" value="1"/>
</dbReference>
<dbReference type="InterPro" id="IPR000014">
    <property type="entry name" value="PAS"/>
</dbReference>
<dbReference type="FunFam" id="3.30.565.10:FF:000010">
    <property type="entry name" value="Sensor histidine kinase RcsC"/>
    <property type="match status" value="1"/>
</dbReference>
<feature type="domain" description="PAC" evidence="11">
    <location>
        <begin position="558"/>
        <end position="610"/>
    </location>
</feature>
<dbReference type="PROSITE" id="PS50110">
    <property type="entry name" value="RESPONSE_REGULATORY"/>
    <property type="match status" value="1"/>
</dbReference>
<dbReference type="SMART" id="SM00387">
    <property type="entry name" value="HATPase_c"/>
    <property type="match status" value="1"/>
</dbReference>
<evidence type="ECO:0000259" key="10">
    <source>
        <dbReference type="PROSITE" id="PS50110"/>
    </source>
</evidence>
<keyword evidence="4" id="KW-0808">Transferase</keyword>
<feature type="compositionally biased region" description="Gly residues" evidence="8">
    <location>
        <begin position="1442"/>
        <end position="1452"/>
    </location>
</feature>
<dbReference type="GO" id="GO:0000155">
    <property type="term" value="F:phosphorelay sensor kinase activity"/>
    <property type="evidence" value="ECO:0007669"/>
    <property type="project" value="InterPro"/>
</dbReference>
<dbReference type="FunFam" id="1.10.287.130:FF:000050">
    <property type="entry name" value="Related to histidine kinase"/>
    <property type="match status" value="1"/>
</dbReference>
<dbReference type="SUPFAM" id="SSF52172">
    <property type="entry name" value="CheY-like"/>
    <property type="match status" value="1"/>
</dbReference>
<keyword evidence="5" id="KW-0418">Kinase</keyword>
<dbReference type="CDD" id="cd00082">
    <property type="entry name" value="HisKA"/>
    <property type="match status" value="1"/>
</dbReference>
<dbReference type="Proteomes" id="UP000800235">
    <property type="component" value="Unassembled WGS sequence"/>
</dbReference>
<feature type="modified residue" description="4-aspartylphosphate" evidence="6">
    <location>
        <position position="1134"/>
    </location>
</feature>
<name>A0A9P4NGS4_9PEZI</name>
<dbReference type="Pfam" id="PF08447">
    <property type="entry name" value="PAS_3"/>
    <property type="match status" value="1"/>
</dbReference>
<dbReference type="Gene3D" id="1.10.287.130">
    <property type="match status" value="1"/>
</dbReference>
<dbReference type="SMART" id="SM00448">
    <property type="entry name" value="REC"/>
    <property type="match status" value="1"/>
</dbReference>
<dbReference type="Pfam" id="PF00072">
    <property type="entry name" value="Response_reg"/>
    <property type="match status" value="1"/>
</dbReference>
<dbReference type="PROSITE" id="PS50109">
    <property type="entry name" value="HIS_KIN"/>
    <property type="match status" value="1"/>
</dbReference>
<proteinExistence type="predicted"/>
<evidence type="ECO:0000256" key="2">
    <source>
        <dbReference type="ARBA" id="ARBA00012438"/>
    </source>
</evidence>
<dbReference type="SUPFAM" id="SSF55874">
    <property type="entry name" value="ATPase domain of HSP90 chaperone/DNA topoisomerase II/histidine kinase"/>
    <property type="match status" value="1"/>
</dbReference>
<evidence type="ECO:0000256" key="7">
    <source>
        <dbReference type="SAM" id="Coils"/>
    </source>
</evidence>
<comment type="caution">
    <text evidence="12">The sequence shown here is derived from an EMBL/GenBank/DDBJ whole genome shotgun (WGS) entry which is preliminary data.</text>
</comment>
<evidence type="ECO:0000313" key="13">
    <source>
        <dbReference type="Proteomes" id="UP000800235"/>
    </source>
</evidence>
<feature type="coiled-coil region" evidence="7">
    <location>
        <begin position="598"/>
        <end position="625"/>
    </location>
</feature>
<feature type="compositionally biased region" description="Polar residues" evidence="8">
    <location>
        <begin position="1322"/>
        <end position="1333"/>
    </location>
</feature>
<feature type="domain" description="Histidine kinase" evidence="9">
    <location>
        <begin position="772"/>
        <end position="995"/>
    </location>
</feature>
<evidence type="ECO:0000259" key="9">
    <source>
        <dbReference type="PROSITE" id="PS50109"/>
    </source>
</evidence>
<feature type="region of interest" description="Disordered" evidence="8">
    <location>
        <begin position="1"/>
        <end position="35"/>
    </location>
</feature>
<dbReference type="Gene3D" id="3.30.565.10">
    <property type="entry name" value="Histidine kinase-like ATPase, C-terminal domain"/>
    <property type="match status" value="1"/>
</dbReference>
<dbReference type="EC" id="2.7.13.3" evidence="2"/>
<dbReference type="InterPro" id="IPR003594">
    <property type="entry name" value="HATPase_dom"/>
</dbReference>
<feature type="region of interest" description="Disordered" evidence="8">
    <location>
        <begin position="288"/>
        <end position="324"/>
    </location>
</feature>
<dbReference type="EMBL" id="MU007104">
    <property type="protein sequence ID" value="KAF2421011.1"/>
    <property type="molecule type" value="Genomic_DNA"/>
</dbReference>
<gene>
    <name evidence="12" type="ORF">EJ08DRAFT_525664</name>
</gene>
<feature type="compositionally biased region" description="Polar residues" evidence="8">
    <location>
        <begin position="189"/>
        <end position="205"/>
    </location>
</feature>
<protein>
    <recommendedName>
        <fullName evidence="2">histidine kinase</fullName>
        <ecNumber evidence="2">2.7.13.3</ecNumber>
    </recommendedName>
</protein>
<feature type="compositionally biased region" description="Polar residues" evidence="8">
    <location>
        <begin position="1241"/>
        <end position="1250"/>
    </location>
</feature>
<evidence type="ECO:0000256" key="4">
    <source>
        <dbReference type="ARBA" id="ARBA00022679"/>
    </source>
</evidence>
<keyword evidence="13" id="KW-1185">Reference proteome</keyword>
<dbReference type="GO" id="GO:0009927">
    <property type="term" value="F:histidine phosphotransfer kinase activity"/>
    <property type="evidence" value="ECO:0007669"/>
    <property type="project" value="TreeGrafter"/>
</dbReference>
<dbReference type="InterPro" id="IPR001610">
    <property type="entry name" value="PAC"/>
</dbReference>
<dbReference type="InterPro" id="IPR004358">
    <property type="entry name" value="Sig_transdc_His_kin-like_C"/>
</dbReference>
<feature type="region of interest" description="Disordered" evidence="8">
    <location>
        <begin position="165"/>
        <end position="205"/>
    </location>
</feature>
<dbReference type="NCBIfam" id="TIGR00229">
    <property type="entry name" value="sensory_box"/>
    <property type="match status" value="1"/>
</dbReference>
<dbReference type="InterPro" id="IPR011006">
    <property type="entry name" value="CheY-like_superfamily"/>
</dbReference>
<keyword evidence="7" id="KW-0175">Coiled coil</keyword>
<feature type="region of interest" description="Disordered" evidence="8">
    <location>
        <begin position="47"/>
        <end position="68"/>
    </location>
</feature>
<dbReference type="PANTHER" id="PTHR43047:SF74">
    <property type="entry name" value="HISTIDINE KINASE-RELATED"/>
    <property type="match status" value="1"/>
</dbReference>
<dbReference type="InterPro" id="IPR003661">
    <property type="entry name" value="HisK_dim/P_dom"/>
</dbReference>
<dbReference type="OrthoDB" id="60033at2759"/>
<feature type="compositionally biased region" description="Basic and acidic residues" evidence="8">
    <location>
        <begin position="1457"/>
        <end position="1468"/>
    </location>
</feature>
<dbReference type="InterPro" id="IPR036890">
    <property type="entry name" value="HATPase_C_sf"/>
</dbReference>
<comment type="catalytic activity">
    <reaction evidence="1">
        <text>ATP + protein L-histidine = ADP + protein N-phospho-L-histidine.</text>
        <dbReference type="EC" id="2.7.13.3"/>
    </reaction>
</comment>
<dbReference type="CDD" id="cd17546">
    <property type="entry name" value="REC_hyHK_CKI1_RcsC-like"/>
    <property type="match status" value="1"/>
</dbReference>
<dbReference type="PRINTS" id="PR00344">
    <property type="entry name" value="BCTRLSENSOR"/>
</dbReference>
<evidence type="ECO:0000259" key="11">
    <source>
        <dbReference type="PROSITE" id="PS50113"/>
    </source>
</evidence>
<feature type="compositionally biased region" description="Basic and acidic residues" evidence="8">
    <location>
        <begin position="1382"/>
        <end position="1397"/>
    </location>
</feature>
<dbReference type="InterPro" id="IPR005467">
    <property type="entry name" value="His_kinase_dom"/>
</dbReference>
<dbReference type="FunFam" id="3.30.450.20:FF:000099">
    <property type="entry name" value="Sensory box sensor histidine kinase"/>
    <property type="match status" value="1"/>
</dbReference>
<feature type="region of interest" description="Disordered" evidence="8">
    <location>
        <begin position="1233"/>
        <end position="1476"/>
    </location>
</feature>
<dbReference type="InterPro" id="IPR035965">
    <property type="entry name" value="PAS-like_dom_sf"/>
</dbReference>
<evidence type="ECO:0000313" key="12">
    <source>
        <dbReference type="EMBL" id="KAF2421011.1"/>
    </source>
</evidence>
<dbReference type="Pfam" id="PF13426">
    <property type="entry name" value="PAS_9"/>
    <property type="match status" value="1"/>
</dbReference>
<dbReference type="SMART" id="SM00086">
    <property type="entry name" value="PAC"/>
    <property type="match status" value="2"/>
</dbReference>
<feature type="compositionally biased region" description="Basic and acidic residues" evidence="8">
    <location>
        <begin position="1418"/>
        <end position="1435"/>
    </location>
</feature>
<feature type="compositionally biased region" description="Low complexity" evidence="8">
    <location>
        <begin position="1256"/>
        <end position="1272"/>
    </location>
</feature>
<dbReference type="InterPro" id="IPR001789">
    <property type="entry name" value="Sig_transdc_resp-reg_receiver"/>
</dbReference>
<dbReference type="SUPFAM" id="SSF55785">
    <property type="entry name" value="PYP-like sensor domain (PAS domain)"/>
    <property type="match status" value="1"/>
</dbReference>
<organism evidence="12 13">
    <name type="scientific">Tothia fuscella</name>
    <dbReference type="NCBI Taxonomy" id="1048955"/>
    <lineage>
        <taxon>Eukaryota</taxon>
        <taxon>Fungi</taxon>
        <taxon>Dikarya</taxon>
        <taxon>Ascomycota</taxon>
        <taxon>Pezizomycotina</taxon>
        <taxon>Dothideomycetes</taxon>
        <taxon>Pleosporomycetidae</taxon>
        <taxon>Venturiales</taxon>
        <taxon>Cylindrosympodiaceae</taxon>
        <taxon>Tothia</taxon>
    </lineage>
</organism>
<feature type="compositionally biased region" description="Basic and acidic residues" evidence="8">
    <location>
        <begin position="176"/>
        <end position="186"/>
    </location>
</feature>
<dbReference type="Gene3D" id="3.40.50.2300">
    <property type="match status" value="1"/>
</dbReference>